<dbReference type="InterPro" id="IPR009267">
    <property type="entry name" value="NTP_transf_6"/>
</dbReference>
<evidence type="ECO:0000313" key="1">
    <source>
        <dbReference type="EMBL" id="QCI11812.1"/>
    </source>
</evidence>
<dbReference type="EMBL" id="CP039371">
    <property type="protein sequence ID" value="QCI11812.1"/>
    <property type="molecule type" value="Genomic_DNA"/>
</dbReference>
<sequence>MTMTANDLLATALANPINAEIAARLPALKLDQCLLTAGCLFQAVWNRQSGLPLGWGVNDYDVFYFDEDLSWEAEDAVIRAAKSLFADLGVNVELRNQARVHLWFKQRFGGDYSPLQSAREGIDRFLIAGTAIGLEANTGEIYAPYGLEDVQHGVLRINPHFPQPELFARKADSYRARWHWLRLIAPLE</sequence>
<organism evidence="1 2">
    <name type="scientific">Pseudomonas putida</name>
    <name type="common">Arthrobacter siderocapsulatus</name>
    <dbReference type="NCBI Taxonomy" id="303"/>
    <lineage>
        <taxon>Bacteria</taxon>
        <taxon>Pseudomonadati</taxon>
        <taxon>Pseudomonadota</taxon>
        <taxon>Gammaproteobacteria</taxon>
        <taxon>Pseudomonadales</taxon>
        <taxon>Pseudomonadaceae</taxon>
        <taxon>Pseudomonas</taxon>
    </lineage>
</organism>
<dbReference type="Proteomes" id="UP000298551">
    <property type="component" value="Chromosome"/>
</dbReference>
<name>A0A4D6X7H1_PSEPU</name>
<dbReference type="AlphaFoldDB" id="A0A4D6X7H1"/>
<keyword evidence="1" id="KW-0808">Transferase</keyword>
<dbReference type="PANTHER" id="PTHR39166">
    <property type="entry name" value="BLL1166 PROTEIN"/>
    <property type="match status" value="1"/>
</dbReference>
<proteinExistence type="predicted"/>
<reference evidence="2" key="1">
    <citation type="submission" date="2019-04" db="EMBL/GenBank/DDBJ databases">
        <title>Genome sequence of Pseudomonas putida 1290, an auxin catabolizing strain.</title>
        <authorList>
            <person name="Laird T.S."/>
            <person name="Leveau J.H.J."/>
        </authorList>
    </citation>
    <scope>NUCLEOTIDE SEQUENCE [LARGE SCALE GENOMIC DNA]</scope>
    <source>
        <strain evidence="2">1290</strain>
    </source>
</reference>
<dbReference type="Pfam" id="PF06042">
    <property type="entry name" value="NTP_transf_6"/>
    <property type="match status" value="1"/>
</dbReference>
<dbReference type="OrthoDB" id="9805247at2"/>
<dbReference type="GO" id="GO:0016740">
    <property type="term" value="F:transferase activity"/>
    <property type="evidence" value="ECO:0007669"/>
    <property type="project" value="UniProtKB-KW"/>
</dbReference>
<dbReference type="RefSeq" id="WP_136913976.1">
    <property type="nucleotide sequence ID" value="NZ_CP039371.1"/>
</dbReference>
<gene>
    <name evidence="1" type="ORF">E6B08_10750</name>
</gene>
<evidence type="ECO:0000313" key="2">
    <source>
        <dbReference type="Proteomes" id="UP000298551"/>
    </source>
</evidence>
<protein>
    <submittedName>
        <fullName evidence="1">Nucleotidyltransferase family protein</fullName>
    </submittedName>
</protein>
<accession>A0A4D6X7H1</accession>
<dbReference type="PANTHER" id="PTHR39166:SF1">
    <property type="entry name" value="BLL1166 PROTEIN"/>
    <property type="match status" value="1"/>
</dbReference>